<dbReference type="PANTHER" id="PTHR22683">
    <property type="entry name" value="SPORULATION PROTEIN RELATED"/>
    <property type="match status" value="1"/>
</dbReference>
<keyword evidence="4" id="KW-0812">Transmembrane</keyword>
<proteinExistence type="predicted"/>
<dbReference type="AlphaFoldDB" id="A0A508BVF1"/>
<dbReference type="RefSeq" id="WP_141406185.1">
    <property type="nucleotide sequence ID" value="NZ_CP066060.1"/>
</dbReference>
<evidence type="ECO:0000256" key="2">
    <source>
        <dbReference type="ARBA" id="ARBA00022840"/>
    </source>
</evidence>
<dbReference type="Pfam" id="PF01580">
    <property type="entry name" value="FtsK_SpoIIIE"/>
    <property type="match status" value="1"/>
</dbReference>
<sequence length="503" mass="54918">MRTAADFDQPDAGRRRVRRRGPMLRRWERQLTVAIATTVTAILTTLSVWGFIAAERNRWTFALIAVVVVMACAFASWLAWHRVPIRTTLRPGEMPWSSWVAIVAYWRRDDVDRVLRNLRELRWISACSAAGLERRVRHHALIGDDIVEDLYVPEVTAIHRVPRGLEVTIRSLPSMSPAETAKAAERLGSALGAPVTAESSPDDAAGVVLTVVVGPDPLAEVREYPVADAAGTPVGSALVGITEAGEQWTIPIIGGHTLIVGMTGAGKGSVLGGIAVGMTPQIQARRIKMYGIDLKGGVEQEAYKQIFEKRARTYAEAADLLTEINALLDDRLELMRCDKVRNAELCPAYPGIVVMIDEAAMLTYAADSTKEEKSVDKSLRAILTRGRAASISVVAALQDPRKDALRARDLFTSRIIMAASGVADSLMLVNREEWEGGIKPEKELKGMPGAAYAITMVEQDGKLTTPNKPQRVRAFWVDDATLNGLPSAPGDRNDEENPALVVY</sequence>
<feature type="transmembrane region" description="Helical" evidence="4">
    <location>
        <begin position="59"/>
        <end position="80"/>
    </location>
</feature>
<name>A0A508BVF1_9ACTO</name>
<dbReference type="InterPro" id="IPR050206">
    <property type="entry name" value="FtsK/SpoIIIE/SftA"/>
</dbReference>
<feature type="transmembrane region" description="Helical" evidence="4">
    <location>
        <begin position="31"/>
        <end position="53"/>
    </location>
</feature>
<gene>
    <name evidence="6" type="ORF">FK267_02800</name>
</gene>
<evidence type="ECO:0000256" key="4">
    <source>
        <dbReference type="SAM" id="Phobius"/>
    </source>
</evidence>
<dbReference type="GeneID" id="64214204"/>
<dbReference type="PANTHER" id="PTHR22683:SF41">
    <property type="entry name" value="DNA TRANSLOCASE FTSK"/>
    <property type="match status" value="1"/>
</dbReference>
<dbReference type="GO" id="GO:0003677">
    <property type="term" value="F:DNA binding"/>
    <property type="evidence" value="ECO:0007669"/>
    <property type="project" value="InterPro"/>
</dbReference>
<reference evidence="6 7" key="1">
    <citation type="submission" date="2019-06" db="EMBL/GenBank/DDBJ databases">
        <title>Draft genome sequence of Actinomyces oris CCUG 34288T.</title>
        <authorList>
            <person name="Salva-Serra F."/>
            <person name="Cardew S."/>
            <person name="Moore E."/>
        </authorList>
    </citation>
    <scope>NUCLEOTIDE SEQUENCE [LARGE SCALE GENOMIC DNA]</scope>
    <source>
        <strain evidence="6 7">CCUG 34288</strain>
    </source>
</reference>
<evidence type="ECO:0000313" key="7">
    <source>
        <dbReference type="Proteomes" id="UP000317942"/>
    </source>
</evidence>
<protein>
    <recommendedName>
        <fullName evidence="5">FtsK domain-containing protein</fullName>
    </recommendedName>
</protein>
<evidence type="ECO:0000259" key="5">
    <source>
        <dbReference type="PROSITE" id="PS50901"/>
    </source>
</evidence>
<feature type="domain" description="FtsK" evidence="5">
    <location>
        <begin position="231"/>
        <end position="426"/>
    </location>
</feature>
<keyword evidence="4" id="KW-0472">Membrane</keyword>
<keyword evidence="4" id="KW-1133">Transmembrane helix</keyword>
<dbReference type="CDD" id="cd01127">
    <property type="entry name" value="TrwB_TraG_TraD_VirD4"/>
    <property type="match status" value="1"/>
</dbReference>
<comment type="caution">
    <text evidence="6">The sequence shown here is derived from an EMBL/GenBank/DDBJ whole genome shotgun (WGS) entry which is preliminary data.</text>
</comment>
<dbReference type="GO" id="GO:0005524">
    <property type="term" value="F:ATP binding"/>
    <property type="evidence" value="ECO:0007669"/>
    <property type="project" value="UniProtKB-UniRule"/>
</dbReference>
<dbReference type="InterPro" id="IPR002543">
    <property type="entry name" value="FtsK_dom"/>
</dbReference>
<evidence type="ECO:0000313" key="6">
    <source>
        <dbReference type="EMBL" id="TQD63515.1"/>
    </source>
</evidence>
<feature type="binding site" evidence="3">
    <location>
        <begin position="261"/>
        <end position="268"/>
    </location>
    <ligand>
        <name>ATP</name>
        <dbReference type="ChEBI" id="CHEBI:30616"/>
    </ligand>
</feature>
<keyword evidence="2 3" id="KW-0067">ATP-binding</keyword>
<dbReference type="EMBL" id="VICC01000001">
    <property type="protein sequence ID" value="TQD63515.1"/>
    <property type="molecule type" value="Genomic_DNA"/>
</dbReference>
<evidence type="ECO:0000256" key="3">
    <source>
        <dbReference type="PROSITE-ProRule" id="PRU00289"/>
    </source>
</evidence>
<dbReference type="PROSITE" id="PS50901">
    <property type="entry name" value="FTSK"/>
    <property type="match status" value="1"/>
</dbReference>
<accession>A0A508BVF1</accession>
<dbReference type="Proteomes" id="UP000317942">
    <property type="component" value="Unassembled WGS sequence"/>
</dbReference>
<keyword evidence="1 3" id="KW-0547">Nucleotide-binding</keyword>
<dbReference type="SUPFAM" id="SSF52540">
    <property type="entry name" value="P-loop containing nucleoside triphosphate hydrolases"/>
    <property type="match status" value="1"/>
</dbReference>
<dbReference type="Gene3D" id="3.40.50.300">
    <property type="entry name" value="P-loop containing nucleotide triphosphate hydrolases"/>
    <property type="match status" value="1"/>
</dbReference>
<organism evidence="6 7">
    <name type="scientific">Actinomyces oris</name>
    <dbReference type="NCBI Taxonomy" id="544580"/>
    <lineage>
        <taxon>Bacteria</taxon>
        <taxon>Bacillati</taxon>
        <taxon>Actinomycetota</taxon>
        <taxon>Actinomycetes</taxon>
        <taxon>Actinomycetales</taxon>
        <taxon>Actinomycetaceae</taxon>
        <taxon>Actinomyces</taxon>
    </lineage>
</organism>
<dbReference type="InterPro" id="IPR027417">
    <property type="entry name" value="P-loop_NTPase"/>
</dbReference>
<evidence type="ECO:0000256" key="1">
    <source>
        <dbReference type="ARBA" id="ARBA00022741"/>
    </source>
</evidence>